<feature type="domain" description="RRM" evidence="4">
    <location>
        <begin position="304"/>
        <end position="382"/>
    </location>
</feature>
<evidence type="ECO:0000259" key="4">
    <source>
        <dbReference type="PROSITE" id="PS50102"/>
    </source>
</evidence>
<feature type="region of interest" description="Disordered" evidence="3">
    <location>
        <begin position="584"/>
        <end position="623"/>
    </location>
</feature>
<name>A0AAD2FDW7_9STRA</name>
<dbReference type="PANTHER" id="PTHR48025:SF1">
    <property type="entry name" value="RRM DOMAIN-CONTAINING PROTEIN"/>
    <property type="match status" value="1"/>
</dbReference>
<feature type="domain" description="RRM" evidence="4">
    <location>
        <begin position="497"/>
        <end position="569"/>
    </location>
</feature>
<dbReference type="CDD" id="cd12318">
    <property type="entry name" value="RRM5_RBM19_like"/>
    <property type="match status" value="1"/>
</dbReference>
<protein>
    <recommendedName>
        <fullName evidence="4">RRM domain-containing protein</fullName>
    </recommendedName>
</protein>
<dbReference type="SMART" id="SM00361">
    <property type="entry name" value="RRM_1"/>
    <property type="match status" value="2"/>
</dbReference>
<dbReference type="EMBL" id="CAKOGP040000335">
    <property type="protein sequence ID" value="CAJ1934458.1"/>
    <property type="molecule type" value="Genomic_DNA"/>
</dbReference>
<dbReference type="Proteomes" id="UP001295423">
    <property type="component" value="Unassembled WGS sequence"/>
</dbReference>
<comment type="caution">
    <text evidence="5">The sequence shown here is derived from an EMBL/GenBank/DDBJ whole genome shotgun (WGS) entry which is preliminary data.</text>
</comment>
<feature type="compositionally biased region" description="Low complexity" evidence="3">
    <location>
        <begin position="228"/>
        <end position="249"/>
    </location>
</feature>
<organism evidence="5 6">
    <name type="scientific">Cylindrotheca closterium</name>
    <dbReference type="NCBI Taxonomy" id="2856"/>
    <lineage>
        <taxon>Eukaryota</taxon>
        <taxon>Sar</taxon>
        <taxon>Stramenopiles</taxon>
        <taxon>Ochrophyta</taxon>
        <taxon>Bacillariophyta</taxon>
        <taxon>Bacillariophyceae</taxon>
        <taxon>Bacillariophycidae</taxon>
        <taxon>Bacillariales</taxon>
        <taxon>Bacillariaceae</taxon>
        <taxon>Cylindrotheca</taxon>
    </lineage>
</organism>
<sequence length="844" mass="93019">MSATSDTRVCIKNLPLHTFEQDLKEFLVESIGNTKLEITDCKVLKNAKGKSRKVAFVGFRDASQAKMVVEKFDKAFMRMSRLSVQPALTKPEKKDEKAADVIEKKATDKNETGKAKTKTKKKPTNPEKKGSKFWGNDEGDENQIEHQVVEEKVVEVESSPKPDNSNRLVSEGESSDSSSSDESDIEDDMSVDAAVNMAKESAPVLNDMDFLRSKQSAADDLNEDADTSSSSSSSSSSSDSSSDDSSSSDSDSEEEENEKVGAADTIKNSQEMPAEKNTNEEIEGEGEQGEKDDENDLKEEAPQSRLFVRNLPFGTTEEELSEYFSSYGKVIECHVPMDNQMENNKGFAFVAFGSASDAFQARTELDKKDFQGRLLHILQARPAPSAPKLDDLNLTWKQRQELARKERETKGSEVAKGWSASFVRGDAVVDNLADKLGLRKGEILGVKDKLSSGDAAVRLALGETQIIEENRQYFKEHGVDMDALVSADSKDTKRSKTSILVKNLPYDTRVEDLSKLFQIGESTITVLLPPSRSIALVKYGHSADAKRAFKKLAYRRFKHVPIYLEWAPLAAASDASTSSTSAELAAGASPASTTATTATVPAKPAPQIEEQTENLEDEDTNADGTVSSTIYVKNLNFQTTEEILRDVFEKSVDGVRFVRIPQKTAPAKKGQSEAQSMSMGFGFVELSSQTAAEKAIKKLNGKMVDGHAWELSISSSRGKKATSTKTPKTGGKNPTKLIVRNVPFQATRTELLKLFGSFGQLRKVRLPKKFDGSHRGFAFVDFVTSKEAQEAMSSLSRTHLYGRHLVLEWATNEDQDVEMLREKAKRDTSPFPAKPQNKRIKFSD</sequence>
<dbReference type="PANTHER" id="PTHR48025">
    <property type="entry name" value="OS02G0815200 PROTEIN"/>
    <property type="match status" value="1"/>
</dbReference>
<evidence type="ECO:0000313" key="6">
    <source>
        <dbReference type="Proteomes" id="UP001295423"/>
    </source>
</evidence>
<feature type="compositionally biased region" description="Acidic residues" evidence="3">
    <location>
        <begin position="179"/>
        <end position="190"/>
    </location>
</feature>
<feature type="compositionally biased region" description="Acidic residues" evidence="3">
    <location>
        <begin position="280"/>
        <end position="297"/>
    </location>
</feature>
<dbReference type="InterPro" id="IPR034423">
    <property type="entry name" value="RBM19_RRM5"/>
</dbReference>
<feature type="compositionally biased region" description="Basic and acidic residues" evidence="3">
    <location>
        <begin position="90"/>
        <end position="114"/>
    </location>
</feature>
<feature type="domain" description="RRM" evidence="4">
    <location>
        <begin position="735"/>
        <end position="812"/>
    </location>
</feature>
<feature type="compositionally biased region" description="Low complexity" evidence="3">
    <location>
        <begin position="584"/>
        <end position="606"/>
    </location>
</feature>
<dbReference type="GO" id="GO:0003729">
    <property type="term" value="F:mRNA binding"/>
    <property type="evidence" value="ECO:0007669"/>
    <property type="project" value="TreeGrafter"/>
</dbReference>
<evidence type="ECO:0000256" key="2">
    <source>
        <dbReference type="PROSITE-ProRule" id="PRU00176"/>
    </source>
</evidence>
<dbReference type="InterPro" id="IPR050502">
    <property type="entry name" value="Euk_RNA-bind_prot"/>
</dbReference>
<feature type="region of interest" description="Disordered" evidence="3">
    <location>
        <begin position="821"/>
        <end position="844"/>
    </location>
</feature>
<dbReference type="PROSITE" id="PS50102">
    <property type="entry name" value="RRM"/>
    <property type="match status" value="5"/>
</dbReference>
<evidence type="ECO:0000256" key="1">
    <source>
        <dbReference type="ARBA" id="ARBA00022884"/>
    </source>
</evidence>
<dbReference type="SUPFAM" id="SSF54928">
    <property type="entry name" value="RNA-binding domain, RBD"/>
    <property type="match status" value="3"/>
</dbReference>
<feature type="compositionally biased region" description="Acidic residues" evidence="3">
    <location>
        <begin position="610"/>
        <end position="621"/>
    </location>
</feature>
<feature type="domain" description="RRM" evidence="4">
    <location>
        <begin position="7"/>
        <end position="89"/>
    </location>
</feature>
<reference evidence="5" key="1">
    <citation type="submission" date="2023-08" db="EMBL/GenBank/DDBJ databases">
        <authorList>
            <person name="Audoor S."/>
            <person name="Bilcke G."/>
        </authorList>
    </citation>
    <scope>NUCLEOTIDE SEQUENCE</scope>
</reference>
<feature type="region of interest" description="Disordered" evidence="3">
    <location>
        <begin position="715"/>
        <end position="735"/>
    </location>
</feature>
<dbReference type="Gene3D" id="3.30.70.330">
    <property type="match status" value="5"/>
</dbReference>
<evidence type="ECO:0000256" key="3">
    <source>
        <dbReference type="SAM" id="MobiDB-lite"/>
    </source>
</evidence>
<dbReference type="AlphaFoldDB" id="A0AAD2FDW7"/>
<keyword evidence="6" id="KW-1185">Reference proteome</keyword>
<dbReference type="CDD" id="cd12320">
    <property type="entry name" value="RRM6_RBM19_RRM5_MRD1"/>
    <property type="match status" value="1"/>
</dbReference>
<feature type="compositionally biased region" description="Low complexity" evidence="3">
    <location>
        <begin position="723"/>
        <end position="735"/>
    </location>
</feature>
<dbReference type="InterPro" id="IPR000504">
    <property type="entry name" value="RRM_dom"/>
</dbReference>
<feature type="compositionally biased region" description="Basic and acidic residues" evidence="3">
    <location>
        <begin position="143"/>
        <end position="160"/>
    </location>
</feature>
<feature type="domain" description="RRM" evidence="4">
    <location>
        <begin position="628"/>
        <end position="716"/>
    </location>
</feature>
<dbReference type="GO" id="GO:0005634">
    <property type="term" value="C:nucleus"/>
    <property type="evidence" value="ECO:0007669"/>
    <property type="project" value="TreeGrafter"/>
</dbReference>
<feature type="region of interest" description="Disordered" evidence="3">
    <location>
        <begin position="87"/>
        <end position="303"/>
    </location>
</feature>
<evidence type="ECO:0000313" key="5">
    <source>
        <dbReference type="EMBL" id="CAJ1934458.1"/>
    </source>
</evidence>
<proteinExistence type="predicted"/>
<accession>A0AAD2FDW7</accession>
<dbReference type="SMART" id="SM00360">
    <property type="entry name" value="RRM"/>
    <property type="match status" value="5"/>
</dbReference>
<dbReference type="InterPro" id="IPR003954">
    <property type="entry name" value="RRM_euk-type"/>
</dbReference>
<dbReference type="CDD" id="cd12317">
    <property type="entry name" value="RRM4_RBM19_RRM3_MRD1"/>
    <property type="match status" value="1"/>
</dbReference>
<dbReference type="Pfam" id="PF00076">
    <property type="entry name" value="RRM_1"/>
    <property type="match status" value="5"/>
</dbReference>
<dbReference type="InterPro" id="IPR012677">
    <property type="entry name" value="Nucleotide-bd_a/b_plait_sf"/>
</dbReference>
<keyword evidence="1 2" id="KW-0694">RNA-binding</keyword>
<gene>
    <name evidence="5" type="ORF">CYCCA115_LOCUS3798</name>
</gene>
<dbReference type="InterPro" id="IPR035979">
    <property type="entry name" value="RBD_domain_sf"/>
</dbReference>